<dbReference type="SUPFAM" id="SSF47413">
    <property type="entry name" value="lambda repressor-like DNA-binding domains"/>
    <property type="match status" value="1"/>
</dbReference>
<gene>
    <name evidence="3" type="ORF">GYN21_10490</name>
</gene>
<sequence>MVAKLLVAFRAVNDAVLQEVDGGSLAINIRTLRLEKQVTQETLARELFVTRQAVSQWENGLRDPSIDNLIQMKAFFQVSFDRLLS</sequence>
<dbReference type="InterPro" id="IPR001387">
    <property type="entry name" value="Cro/C1-type_HTH"/>
</dbReference>
<comment type="caution">
    <text evidence="3">The sequence shown here is derived from an EMBL/GenBank/DDBJ whole genome shotgun (WGS) entry which is preliminary data.</text>
</comment>
<reference evidence="3 4" key="1">
    <citation type="journal article" date="2022" name="Microbiol. Res.">
        <title>Comparative genome analysis, predicted lifestyle and antimicrobial strategies of Lactococcus carnosus and Lactococcus paracarnosus isolated from meat.</title>
        <authorList>
            <person name="Werum V."/>
            <person name="Ehrmann M."/>
            <person name="Vogel R."/>
            <person name="Hilgarth M."/>
        </authorList>
    </citation>
    <scope>NUCLEOTIDE SEQUENCE [LARGE SCALE GENOMIC DNA]</scope>
    <source>
        <strain evidence="3 4">TMW22177</strain>
    </source>
</reference>
<dbReference type="PANTHER" id="PTHR46558:SF11">
    <property type="entry name" value="HTH-TYPE TRANSCRIPTIONAL REGULATOR XRE"/>
    <property type="match status" value="1"/>
</dbReference>
<evidence type="ECO:0000313" key="3">
    <source>
        <dbReference type="EMBL" id="MCJ1990640.1"/>
    </source>
</evidence>
<feature type="domain" description="HTH cro/C1-type" evidence="2">
    <location>
        <begin position="29"/>
        <end position="83"/>
    </location>
</feature>
<dbReference type="RefSeq" id="WP_097025259.1">
    <property type="nucleotide sequence ID" value="NZ_JAAECQ010000005.1"/>
</dbReference>
<dbReference type="EMBL" id="JAAECS010000014">
    <property type="protein sequence ID" value="MCJ1990640.1"/>
    <property type="molecule type" value="Genomic_DNA"/>
</dbReference>
<evidence type="ECO:0000259" key="2">
    <source>
        <dbReference type="PROSITE" id="PS50943"/>
    </source>
</evidence>
<accession>A0ABT0AV97</accession>
<dbReference type="Pfam" id="PF01381">
    <property type="entry name" value="HTH_3"/>
    <property type="match status" value="1"/>
</dbReference>
<dbReference type="PROSITE" id="PS50943">
    <property type="entry name" value="HTH_CROC1"/>
    <property type="match status" value="1"/>
</dbReference>
<dbReference type="Proteomes" id="UP001522450">
    <property type="component" value="Unassembled WGS sequence"/>
</dbReference>
<evidence type="ECO:0000313" key="4">
    <source>
        <dbReference type="Proteomes" id="UP001522450"/>
    </source>
</evidence>
<name>A0ABT0AV97_9LACT</name>
<protein>
    <submittedName>
        <fullName evidence="3">Helix-turn-helix transcriptional regulator</fullName>
    </submittedName>
</protein>
<dbReference type="PANTHER" id="PTHR46558">
    <property type="entry name" value="TRACRIPTIONAL REGULATORY PROTEIN-RELATED-RELATED"/>
    <property type="match status" value="1"/>
</dbReference>
<proteinExistence type="predicted"/>
<keyword evidence="4" id="KW-1185">Reference proteome</keyword>
<evidence type="ECO:0000256" key="1">
    <source>
        <dbReference type="ARBA" id="ARBA00023125"/>
    </source>
</evidence>
<dbReference type="Gene3D" id="1.10.260.40">
    <property type="entry name" value="lambda repressor-like DNA-binding domains"/>
    <property type="match status" value="1"/>
</dbReference>
<dbReference type="SMART" id="SM00530">
    <property type="entry name" value="HTH_XRE"/>
    <property type="match status" value="1"/>
</dbReference>
<dbReference type="InterPro" id="IPR010982">
    <property type="entry name" value="Lambda_DNA-bd_dom_sf"/>
</dbReference>
<keyword evidence="1" id="KW-0238">DNA-binding</keyword>
<dbReference type="CDD" id="cd00093">
    <property type="entry name" value="HTH_XRE"/>
    <property type="match status" value="1"/>
</dbReference>
<organism evidence="3 4">
    <name type="scientific">Pseudolactococcus carnosus</name>
    <dbReference type="NCBI Taxonomy" id="2749961"/>
    <lineage>
        <taxon>Bacteria</taxon>
        <taxon>Bacillati</taxon>
        <taxon>Bacillota</taxon>
        <taxon>Bacilli</taxon>
        <taxon>Lactobacillales</taxon>
        <taxon>Streptococcaceae</taxon>
        <taxon>Pseudolactococcus</taxon>
    </lineage>
</organism>